<reference evidence="2 3" key="1">
    <citation type="journal article" date="2018" name="Mol. Biol. Evol.">
        <title>Analysis of the draft genome of the red seaweed Gracilariopsis chorda provides insights into genome size evolution in Rhodophyta.</title>
        <authorList>
            <person name="Lee J."/>
            <person name="Yang E.C."/>
            <person name="Graf L."/>
            <person name="Yang J.H."/>
            <person name="Qiu H."/>
            <person name="Zel Zion U."/>
            <person name="Chan C.X."/>
            <person name="Stephens T.G."/>
            <person name="Weber A.P.M."/>
            <person name="Boo G.H."/>
            <person name="Boo S.M."/>
            <person name="Kim K.M."/>
            <person name="Shin Y."/>
            <person name="Jung M."/>
            <person name="Lee S.J."/>
            <person name="Yim H.S."/>
            <person name="Lee J.H."/>
            <person name="Bhattacharya D."/>
            <person name="Yoon H.S."/>
        </authorList>
    </citation>
    <scope>NUCLEOTIDE SEQUENCE [LARGE SCALE GENOMIC DNA]</scope>
    <source>
        <strain evidence="2 3">SKKU-2015</strain>
        <tissue evidence="2">Whole body</tissue>
    </source>
</reference>
<feature type="signal peptide" evidence="1">
    <location>
        <begin position="1"/>
        <end position="21"/>
    </location>
</feature>
<feature type="chain" id="PRO_5016156349" description="VWFA domain-containing protein" evidence="1">
    <location>
        <begin position="22"/>
        <end position="420"/>
    </location>
</feature>
<name>A0A2V3IGI2_9FLOR</name>
<evidence type="ECO:0000256" key="1">
    <source>
        <dbReference type="SAM" id="SignalP"/>
    </source>
</evidence>
<comment type="caution">
    <text evidence="2">The sequence shown here is derived from an EMBL/GenBank/DDBJ whole genome shotgun (WGS) entry which is preliminary data.</text>
</comment>
<sequence>MKTHLVSCLLIIAGFFRLISAQCRQDFFFPHITSPFGCTGNFTGFQVSDCLVASQWGYEFSPCGEESFACSLKREIAANNSCPNAELPVSTVRVNLNRPTFVSLGINVPRPTLDVILLLDAVSSTRERIIALKPQIVSFIRQLEDVAENIHISVSGTEESFDQRGTSVLQRTTNNFAEAVQSLDEFERLPPIPDGPRASLRFLLPSITNTVGFRSEQQIVVLVGDTSGREPTCVFDRFDRTSFPSRFSGGQFSVVAVSIGDPGLNAPLPTQAPCTRFTPFVEAVTANQASTIANLTQGAFVEGFDADTLLQTVMNVSRNAPGNFGQPTGFDISVPQPFSNFRRPFPSVCDGRVQFNSTMGNRFFLAGPLETTVQLSISLANSGCMDGPFQCPVTVSAFRNNQFGGFRPAAARARLIVSGC</sequence>
<dbReference type="EMBL" id="NBIV01000229">
    <property type="protein sequence ID" value="PXF41187.1"/>
    <property type="molecule type" value="Genomic_DNA"/>
</dbReference>
<evidence type="ECO:0008006" key="4">
    <source>
        <dbReference type="Google" id="ProtNLM"/>
    </source>
</evidence>
<proteinExistence type="predicted"/>
<dbReference type="Proteomes" id="UP000247409">
    <property type="component" value="Unassembled WGS sequence"/>
</dbReference>
<dbReference type="AlphaFoldDB" id="A0A2V3IGI2"/>
<accession>A0A2V3IGI2</accession>
<evidence type="ECO:0000313" key="2">
    <source>
        <dbReference type="EMBL" id="PXF41187.1"/>
    </source>
</evidence>
<evidence type="ECO:0000313" key="3">
    <source>
        <dbReference type="Proteomes" id="UP000247409"/>
    </source>
</evidence>
<protein>
    <recommendedName>
        <fullName evidence="4">VWFA domain-containing protein</fullName>
    </recommendedName>
</protein>
<gene>
    <name evidence="2" type="ORF">BWQ96_09103</name>
</gene>
<keyword evidence="1" id="KW-0732">Signal</keyword>
<keyword evidence="3" id="KW-1185">Reference proteome</keyword>
<organism evidence="2 3">
    <name type="scientific">Gracilariopsis chorda</name>
    <dbReference type="NCBI Taxonomy" id="448386"/>
    <lineage>
        <taxon>Eukaryota</taxon>
        <taxon>Rhodophyta</taxon>
        <taxon>Florideophyceae</taxon>
        <taxon>Rhodymeniophycidae</taxon>
        <taxon>Gracilariales</taxon>
        <taxon>Gracilariaceae</taxon>
        <taxon>Gracilariopsis</taxon>
    </lineage>
</organism>